<dbReference type="InterPro" id="IPR023214">
    <property type="entry name" value="HAD_sf"/>
</dbReference>
<dbReference type="Proteomes" id="UP000034565">
    <property type="component" value="Unassembled WGS sequence"/>
</dbReference>
<dbReference type="InterPro" id="IPR006439">
    <property type="entry name" value="HAD-SF_hydro_IA"/>
</dbReference>
<dbReference type="NCBIfam" id="TIGR01549">
    <property type="entry name" value="HAD-SF-IA-v1"/>
    <property type="match status" value="1"/>
</dbReference>
<dbReference type="AlphaFoldDB" id="A0A0G1SJV7"/>
<accession>A0A0G1SJV7</accession>
<name>A0A0G1SJV7_9BACT</name>
<evidence type="ECO:0000313" key="1">
    <source>
        <dbReference type="EMBL" id="KKU69774.1"/>
    </source>
</evidence>
<gene>
    <name evidence="1" type="ORF">UX92_C0010G0015</name>
</gene>
<dbReference type="CDD" id="cd01427">
    <property type="entry name" value="HAD_like"/>
    <property type="match status" value="1"/>
</dbReference>
<dbReference type="SUPFAM" id="SSF56784">
    <property type="entry name" value="HAD-like"/>
    <property type="match status" value="1"/>
</dbReference>
<sequence>MKLLVSDMGGILYSFDSAQDPMRHEEKFDEAMKELGLTDAPLKDQLEGEWRAVNSGLLKVYPPREGVENLLRNLQEWKLVIVSTSRVKTSDWILKKIGVKIDPFRIFDMSDYGGKKDPGAWQKVFEQLPGVEAIVEDGRENLRAAGEAARDLGFAPTLYSQMPKLVK</sequence>
<proteinExistence type="predicted"/>
<organism evidence="1 2">
    <name type="scientific">Candidatus Amesbacteria bacterium GW2011_GWA1_47_20</name>
    <dbReference type="NCBI Taxonomy" id="1618354"/>
    <lineage>
        <taxon>Bacteria</taxon>
        <taxon>Candidatus Amesiibacteriota</taxon>
    </lineage>
</organism>
<dbReference type="Gene3D" id="3.40.50.1000">
    <property type="entry name" value="HAD superfamily/HAD-like"/>
    <property type="match status" value="1"/>
</dbReference>
<evidence type="ECO:0000313" key="2">
    <source>
        <dbReference type="Proteomes" id="UP000034565"/>
    </source>
</evidence>
<dbReference type="EMBL" id="LCOA01000010">
    <property type="protein sequence ID" value="KKU69774.1"/>
    <property type="molecule type" value="Genomic_DNA"/>
</dbReference>
<reference evidence="1 2" key="1">
    <citation type="journal article" date="2015" name="Nature">
        <title>rRNA introns, odd ribosomes, and small enigmatic genomes across a large radiation of phyla.</title>
        <authorList>
            <person name="Brown C.T."/>
            <person name="Hug L.A."/>
            <person name="Thomas B.C."/>
            <person name="Sharon I."/>
            <person name="Castelle C.J."/>
            <person name="Singh A."/>
            <person name="Wilkins M.J."/>
            <person name="Williams K.H."/>
            <person name="Banfield J.F."/>
        </authorList>
    </citation>
    <scope>NUCLEOTIDE SEQUENCE [LARGE SCALE GENOMIC DNA]</scope>
</reference>
<protein>
    <submittedName>
        <fullName evidence="1">Uncharacterized protein</fullName>
    </submittedName>
</protein>
<comment type="caution">
    <text evidence="1">The sequence shown here is derived from an EMBL/GenBank/DDBJ whole genome shotgun (WGS) entry which is preliminary data.</text>
</comment>
<dbReference type="InterPro" id="IPR036412">
    <property type="entry name" value="HAD-like_sf"/>
</dbReference>